<comment type="caution">
    <text evidence="3">The sequence shown here is derived from an EMBL/GenBank/DDBJ whole genome shotgun (WGS) entry which is preliminary data.</text>
</comment>
<dbReference type="PANTHER" id="PTHR48045:SF34">
    <property type="entry name" value="ISOFLAVONE 7-O-GLUCOSYLTRANSFERASE 1-LIKE"/>
    <property type="match status" value="1"/>
</dbReference>
<evidence type="ECO:0000256" key="1">
    <source>
        <dbReference type="ARBA" id="ARBA00022679"/>
    </source>
</evidence>
<sequence length="211" mass="23809">MDLPEGKNAIGLKWVVKTKFGADGSKETKVYKLRKALYRLKQAPRAWFMQHPSKLHFGAAKPVLRYIAGTMDYGICRFTVIHFYLQHLSHPSVGCFVTHHRWNSTLESLVLGIPVMCLLQFTYQPTNVKLLADEFKTGVRATKNDEGIVEGDDIKRCIELVMGDGEIGEGIRKNAKKWKYLAKDVAKEGGSSDKNLRTFVDKIEDGLTFSS</sequence>
<accession>A0A7J7GQ19</accession>
<keyword evidence="4" id="KW-1185">Reference proteome</keyword>
<dbReference type="Pfam" id="PF00201">
    <property type="entry name" value="UDPGT"/>
    <property type="match status" value="1"/>
</dbReference>
<dbReference type="AlphaFoldDB" id="A0A7J7GQ19"/>
<dbReference type="GO" id="GO:0009813">
    <property type="term" value="P:flavonoid biosynthetic process"/>
    <property type="evidence" value="ECO:0007669"/>
    <property type="project" value="UniProtKB-KW"/>
</dbReference>
<keyword evidence="2" id="KW-0284">Flavonoid biosynthesis</keyword>
<dbReference type="Proteomes" id="UP000593564">
    <property type="component" value="Unassembled WGS sequence"/>
</dbReference>
<dbReference type="SUPFAM" id="SSF53756">
    <property type="entry name" value="UDP-Glycosyltransferase/glycogen phosphorylase"/>
    <property type="match status" value="1"/>
</dbReference>
<evidence type="ECO:0000313" key="3">
    <source>
        <dbReference type="EMBL" id="KAF5941991.1"/>
    </source>
</evidence>
<dbReference type="GO" id="GO:0008194">
    <property type="term" value="F:UDP-glycosyltransferase activity"/>
    <property type="evidence" value="ECO:0007669"/>
    <property type="project" value="InterPro"/>
</dbReference>
<reference evidence="3 4" key="2">
    <citation type="submission" date="2020-07" db="EMBL/GenBank/DDBJ databases">
        <title>Genome assembly of wild tea tree DASZ reveals pedigree and selection history of tea varieties.</title>
        <authorList>
            <person name="Zhang W."/>
        </authorList>
    </citation>
    <scope>NUCLEOTIDE SEQUENCE [LARGE SCALE GENOMIC DNA]</scope>
    <source>
        <strain evidence="4">cv. G240</strain>
        <tissue evidence="3">Leaf</tissue>
    </source>
</reference>
<reference evidence="4" key="1">
    <citation type="journal article" date="2020" name="Nat. Commun.">
        <title>Genome assembly of wild tea tree DASZ reveals pedigree and selection history of tea varieties.</title>
        <authorList>
            <person name="Zhang W."/>
            <person name="Zhang Y."/>
            <person name="Qiu H."/>
            <person name="Guo Y."/>
            <person name="Wan H."/>
            <person name="Zhang X."/>
            <person name="Scossa F."/>
            <person name="Alseekh S."/>
            <person name="Zhang Q."/>
            <person name="Wang P."/>
            <person name="Xu L."/>
            <person name="Schmidt M.H."/>
            <person name="Jia X."/>
            <person name="Li D."/>
            <person name="Zhu A."/>
            <person name="Guo F."/>
            <person name="Chen W."/>
            <person name="Ni D."/>
            <person name="Usadel B."/>
            <person name="Fernie A.R."/>
            <person name="Wen W."/>
        </authorList>
    </citation>
    <scope>NUCLEOTIDE SEQUENCE [LARGE SCALE GENOMIC DNA]</scope>
    <source>
        <strain evidence="4">cv. G240</strain>
    </source>
</reference>
<organism evidence="3 4">
    <name type="scientific">Camellia sinensis</name>
    <name type="common">Tea plant</name>
    <name type="synonym">Thea sinensis</name>
    <dbReference type="NCBI Taxonomy" id="4442"/>
    <lineage>
        <taxon>Eukaryota</taxon>
        <taxon>Viridiplantae</taxon>
        <taxon>Streptophyta</taxon>
        <taxon>Embryophyta</taxon>
        <taxon>Tracheophyta</taxon>
        <taxon>Spermatophyta</taxon>
        <taxon>Magnoliopsida</taxon>
        <taxon>eudicotyledons</taxon>
        <taxon>Gunneridae</taxon>
        <taxon>Pentapetalae</taxon>
        <taxon>asterids</taxon>
        <taxon>Ericales</taxon>
        <taxon>Theaceae</taxon>
        <taxon>Camellia</taxon>
    </lineage>
</organism>
<dbReference type="EMBL" id="JACBKZ010000009">
    <property type="protein sequence ID" value="KAF5941991.1"/>
    <property type="molecule type" value="Genomic_DNA"/>
</dbReference>
<evidence type="ECO:0000256" key="2">
    <source>
        <dbReference type="ARBA" id="ARBA00023241"/>
    </source>
</evidence>
<evidence type="ECO:0008006" key="5">
    <source>
        <dbReference type="Google" id="ProtNLM"/>
    </source>
</evidence>
<dbReference type="Gene3D" id="3.40.50.2000">
    <property type="entry name" value="Glycogen Phosphorylase B"/>
    <property type="match status" value="2"/>
</dbReference>
<proteinExistence type="predicted"/>
<dbReference type="InterPro" id="IPR002213">
    <property type="entry name" value="UDP_glucos_trans"/>
</dbReference>
<gene>
    <name evidence="3" type="ORF">HYC85_019633</name>
</gene>
<dbReference type="PANTHER" id="PTHR48045">
    <property type="entry name" value="UDP-GLYCOSYLTRANSFERASE 72B1"/>
    <property type="match status" value="1"/>
</dbReference>
<keyword evidence="1" id="KW-0808">Transferase</keyword>
<protein>
    <recommendedName>
        <fullName evidence="5">Reverse transcriptase Ty1/copia-type domain-containing protein</fullName>
    </recommendedName>
</protein>
<name>A0A7J7GQ19_CAMSI</name>
<evidence type="ECO:0000313" key="4">
    <source>
        <dbReference type="Proteomes" id="UP000593564"/>
    </source>
</evidence>